<organism evidence="1 2">
    <name type="scientific">Eleusine coracana subsp. coracana</name>
    <dbReference type="NCBI Taxonomy" id="191504"/>
    <lineage>
        <taxon>Eukaryota</taxon>
        <taxon>Viridiplantae</taxon>
        <taxon>Streptophyta</taxon>
        <taxon>Embryophyta</taxon>
        <taxon>Tracheophyta</taxon>
        <taxon>Spermatophyta</taxon>
        <taxon>Magnoliopsida</taxon>
        <taxon>Liliopsida</taxon>
        <taxon>Poales</taxon>
        <taxon>Poaceae</taxon>
        <taxon>PACMAD clade</taxon>
        <taxon>Chloridoideae</taxon>
        <taxon>Cynodonteae</taxon>
        <taxon>Eleusininae</taxon>
        <taxon>Eleusine</taxon>
    </lineage>
</organism>
<sequence length="66" mass="7445">MIMATFEAFIGEGRSPNAAGMCRYHRANLFRRVDVSHLGWYAATRYVYATACAPVHGRALLRPLCR</sequence>
<protein>
    <submittedName>
        <fullName evidence="1">Uncharacterized protein</fullName>
    </submittedName>
</protein>
<keyword evidence="2" id="KW-1185">Reference proteome</keyword>
<accession>A0AAV5FBK2</accession>
<dbReference type="Proteomes" id="UP001054889">
    <property type="component" value="Unassembled WGS sequence"/>
</dbReference>
<comment type="caution">
    <text evidence="1">The sequence shown here is derived from an EMBL/GenBank/DDBJ whole genome shotgun (WGS) entry which is preliminary data.</text>
</comment>
<name>A0AAV5FBK2_ELECO</name>
<gene>
    <name evidence="1" type="primary">gb20804</name>
    <name evidence="1" type="ORF">PR202_gb20804</name>
</gene>
<reference evidence="1" key="2">
    <citation type="submission" date="2021-12" db="EMBL/GenBank/DDBJ databases">
        <title>Resequencing data analysis of finger millet.</title>
        <authorList>
            <person name="Hatakeyama M."/>
            <person name="Aluri S."/>
            <person name="Balachadran M.T."/>
            <person name="Sivarajan S.R."/>
            <person name="Poveda L."/>
            <person name="Shimizu-Inatsugi R."/>
            <person name="Schlapbach R."/>
            <person name="Sreeman S.M."/>
            <person name="Shimizu K.K."/>
        </authorList>
    </citation>
    <scope>NUCLEOTIDE SEQUENCE</scope>
</reference>
<dbReference type="EMBL" id="BQKI01000084">
    <property type="protein sequence ID" value="GJN32306.1"/>
    <property type="molecule type" value="Genomic_DNA"/>
</dbReference>
<proteinExistence type="predicted"/>
<reference evidence="1" key="1">
    <citation type="journal article" date="2018" name="DNA Res.">
        <title>Multiple hybrid de novo genome assembly of finger millet, an orphan allotetraploid crop.</title>
        <authorList>
            <person name="Hatakeyama M."/>
            <person name="Aluri S."/>
            <person name="Balachadran M.T."/>
            <person name="Sivarajan S.R."/>
            <person name="Patrignani A."/>
            <person name="Gruter S."/>
            <person name="Poveda L."/>
            <person name="Shimizu-Inatsugi R."/>
            <person name="Baeten J."/>
            <person name="Francoijs K.J."/>
            <person name="Nataraja K.N."/>
            <person name="Reddy Y.A.N."/>
            <person name="Phadnis S."/>
            <person name="Ravikumar R.L."/>
            <person name="Schlapbach R."/>
            <person name="Sreeman S.M."/>
            <person name="Shimizu K.K."/>
        </authorList>
    </citation>
    <scope>NUCLEOTIDE SEQUENCE</scope>
</reference>
<evidence type="ECO:0000313" key="1">
    <source>
        <dbReference type="EMBL" id="GJN32306.1"/>
    </source>
</evidence>
<evidence type="ECO:0000313" key="2">
    <source>
        <dbReference type="Proteomes" id="UP001054889"/>
    </source>
</evidence>
<dbReference type="AlphaFoldDB" id="A0AAV5FBK2"/>